<dbReference type="InterPro" id="IPR000871">
    <property type="entry name" value="Beta-lactam_class-A"/>
</dbReference>
<evidence type="ECO:0000313" key="10">
    <source>
        <dbReference type="Proteomes" id="UP000808914"/>
    </source>
</evidence>
<evidence type="ECO:0000256" key="5">
    <source>
        <dbReference type="ARBA" id="ARBA00023251"/>
    </source>
</evidence>
<evidence type="ECO:0000256" key="1">
    <source>
        <dbReference type="ARBA" id="ARBA00009009"/>
    </source>
</evidence>
<evidence type="ECO:0000256" key="2">
    <source>
        <dbReference type="ARBA" id="ARBA00012865"/>
    </source>
</evidence>
<dbReference type="PANTHER" id="PTHR35333">
    <property type="entry name" value="BETA-LACTAMASE"/>
    <property type="match status" value="1"/>
</dbReference>
<dbReference type="NCBIfam" id="NF033103">
    <property type="entry name" value="bla_class_A"/>
    <property type="match status" value="1"/>
</dbReference>
<keyword evidence="4 6" id="KW-0378">Hydrolase</keyword>
<dbReference type="Proteomes" id="UP000808914">
    <property type="component" value="Unassembled WGS sequence"/>
</dbReference>
<comment type="similarity">
    <text evidence="1 6">Belongs to the class-A beta-lactamase family.</text>
</comment>
<dbReference type="EC" id="3.5.2.6" evidence="2 6"/>
<dbReference type="InterPro" id="IPR023650">
    <property type="entry name" value="Beta-lactam_class-A_AS"/>
</dbReference>
<dbReference type="Pfam" id="PF13354">
    <property type="entry name" value="Beta-lactamase2"/>
    <property type="match status" value="1"/>
</dbReference>
<evidence type="ECO:0000256" key="6">
    <source>
        <dbReference type="RuleBase" id="RU361140"/>
    </source>
</evidence>
<dbReference type="RefSeq" id="WP_205002790.1">
    <property type="nucleotide sequence ID" value="NZ_JAFBER010000004.1"/>
</dbReference>
<sequence length="302" mass="33172">MRPYRSKFVKMSLFMLLVLLVPLSGCSNGVQKKSSKPATNQEFRNLEKKFDAKLGIYAIDTGTGQTVSYRPNERFAYASTYKALAAGAVLKQHSNNELNKVIKYTDKDLVTYSPITEKHVKSGMTLREISKAAILYSDNTAGNLLFKQLGGPEGFKTVLKNIGDHVTKPKRIETDLNEATPGDIRDTSTPKALANDLKAFAVGDALPKDKRKILTDWMRANTTGDKLIRAGAPKGWEVGDKSGAGNYGTRNDIAVVWPKKGDPIVLAILSSRDKKDAAYNDKLIAQAAKVTLDTFKQTNKQS</sequence>
<dbReference type="PRINTS" id="PR00118">
    <property type="entry name" value="BLACTAMASEA"/>
</dbReference>
<name>A0ABS2PY13_9BACL</name>
<dbReference type="Gene3D" id="3.40.710.10">
    <property type="entry name" value="DD-peptidase/beta-lactamase superfamily"/>
    <property type="match status" value="1"/>
</dbReference>
<dbReference type="InterPro" id="IPR058139">
    <property type="entry name" value="BlaC_bacilli"/>
</dbReference>
<dbReference type="InterPro" id="IPR012338">
    <property type="entry name" value="Beta-lactam/transpept-like"/>
</dbReference>
<evidence type="ECO:0000256" key="7">
    <source>
        <dbReference type="SAM" id="SignalP"/>
    </source>
</evidence>
<protein>
    <recommendedName>
        <fullName evidence="2 6">Beta-lactamase</fullName>
        <ecNumber evidence="2 6">3.5.2.6</ecNumber>
    </recommendedName>
</protein>
<dbReference type="InterPro" id="IPR045155">
    <property type="entry name" value="Beta-lactam_cat"/>
</dbReference>
<dbReference type="NCBIfam" id="NF012167">
    <property type="entry name" value="classA_firm"/>
    <property type="match status" value="1"/>
</dbReference>
<evidence type="ECO:0000259" key="8">
    <source>
        <dbReference type="Pfam" id="PF13354"/>
    </source>
</evidence>
<comment type="catalytic activity">
    <reaction evidence="6">
        <text>a beta-lactam + H2O = a substituted beta-amino acid</text>
        <dbReference type="Rhea" id="RHEA:20401"/>
        <dbReference type="ChEBI" id="CHEBI:15377"/>
        <dbReference type="ChEBI" id="CHEBI:35627"/>
        <dbReference type="ChEBI" id="CHEBI:140347"/>
        <dbReference type="EC" id="3.5.2.6"/>
    </reaction>
</comment>
<comment type="caution">
    <text evidence="9">The sequence shown here is derived from an EMBL/GenBank/DDBJ whole genome shotgun (WGS) entry which is preliminary data.</text>
</comment>
<evidence type="ECO:0000313" key="9">
    <source>
        <dbReference type="EMBL" id="MBM7644843.1"/>
    </source>
</evidence>
<dbReference type="PANTHER" id="PTHR35333:SF3">
    <property type="entry name" value="BETA-LACTAMASE-TYPE TRANSPEPTIDASE FOLD CONTAINING PROTEIN"/>
    <property type="match status" value="1"/>
</dbReference>
<feature type="chain" id="PRO_5046897045" description="Beta-lactamase" evidence="7">
    <location>
        <begin position="28"/>
        <end position="302"/>
    </location>
</feature>
<feature type="signal peptide" evidence="7">
    <location>
        <begin position="1"/>
        <end position="27"/>
    </location>
</feature>
<dbReference type="EMBL" id="JAFBER010000004">
    <property type="protein sequence ID" value="MBM7644843.1"/>
    <property type="molecule type" value="Genomic_DNA"/>
</dbReference>
<dbReference type="GO" id="GO:0008800">
    <property type="term" value="F:beta-lactamase activity"/>
    <property type="evidence" value="ECO:0007669"/>
    <property type="project" value="UniProtKB-EC"/>
</dbReference>
<evidence type="ECO:0000256" key="4">
    <source>
        <dbReference type="ARBA" id="ARBA00022801"/>
    </source>
</evidence>
<dbReference type="PROSITE" id="PS00146">
    <property type="entry name" value="BETA_LACTAMASE_A"/>
    <property type="match status" value="1"/>
</dbReference>
<feature type="domain" description="Beta-lactamase class A catalytic" evidence="8">
    <location>
        <begin position="55"/>
        <end position="269"/>
    </location>
</feature>
<accession>A0ABS2PY13</accession>
<keyword evidence="10" id="KW-1185">Reference proteome</keyword>
<evidence type="ECO:0000256" key="3">
    <source>
        <dbReference type="ARBA" id="ARBA00022729"/>
    </source>
</evidence>
<dbReference type="SUPFAM" id="SSF56601">
    <property type="entry name" value="beta-lactamase/transpeptidase-like"/>
    <property type="match status" value="1"/>
</dbReference>
<organism evidence="9 10">
    <name type="scientific">Scopulibacillus daqui</name>
    <dbReference type="NCBI Taxonomy" id="1469162"/>
    <lineage>
        <taxon>Bacteria</taxon>
        <taxon>Bacillati</taxon>
        <taxon>Bacillota</taxon>
        <taxon>Bacilli</taxon>
        <taxon>Bacillales</taxon>
        <taxon>Sporolactobacillaceae</taxon>
        <taxon>Scopulibacillus</taxon>
    </lineage>
</organism>
<proteinExistence type="inferred from homology"/>
<gene>
    <name evidence="9" type="ORF">JOD45_001050</name>
</gene>
<keyword evidence="3 7" id="KW-0732">Signal</keyword>
<keyword evidence="5 6" id="KW-0046">Antibiotic resistance</keyword>
<reference evidence="9 10" key="1">
    <citation type="submission" date="2021-01" db="EMBL/GenBank/DDBJ databases">
        <title>Genomic Encyclopedia of Type Strains, Phase IV (KMG-IV): sequencing the most valuable type-strain genomes for metagenomic binning, comparative biology and taxonomic classification.</title>
        <authorList>
            <person name="Goeker M."/>
        </authorList>
    </citation>
    <scope>NUCLEOTIDE SEQUENCE [LARGE SCALE GENOMIC DNA]</scope>
    <source>
        <strain evidence="9 10">DSM 28236</strain>
    </source>
</reference>